<dbReference type="Pfam" id="PF06527">
    <property type="entry name" value="TniQ"/>
    <property type="match status" value="1"/>
</dbReference>
<dbReference type="Proteomes" id="UP001233360">
    <property type="component" value="Unassembled WGS sequence"/>
</dbReference>
<accession>A0ABU0UW51</accession>
<dbReference type="EMBL" id="JAUTBK010000002">
    <property type="protein sequence ID" value="MDQ1208528.1"/>
    <property type="molecule type" value="Genomic_DNA"/>
</dbReference>
<feature type="domain" description="TniQ" evidence="1">
    <location>
        <begin position="10"/>
        <end position="140"/>
    </location>
</feature>
<comment type="caution">
    <text evidence="2">The sequence shown here is derived from an EMBL/GenBank/DDBJ whole genome shotgun (WGS) entry which is preliminary data.</text>
</comment>
<dbReference type="RefSeq" id="WP_307003070.1">
    <property type="nucleotide sequence ID" value="NZ_JAUTBK010000002.1"/>
</dbReference>
<name>A0ABU0UW51_ACIBI</name>
<reference evidence="2 3" key="1">
    <citation type="submission" date="2023-07" db="EMBL/GenBank/DDBJ databases">
        <title>Functional and genomic diversity of the sorghum phyllosphere microbiome.</title>
        <authorList>
            <person name="Shade A."/>
        </authorList>
    </citation>
    <scope>NUCLEOTIDE SEQUENCE [LARGE SCALE GENOMIC DNA]</scope>
    <source>
        <strain evidence="2 3">SORGH_AS_0887</strain>
    </source>
</reference>
<evidence type="ECO:0000313" key="3">
    <source>
        <dbReference type="Proteomes" id="UP001233360"/>
    </source>
</evidence>
<keyword evidence="3" id="KW-1185">Reference proteome</keyword>
<evidence type="ECO:0000313" key="2">
    <source>
        <dbReference type="EMBL" id="MDQ1208528.1"/>
    </source>
</evidence>
<proteinExistence type="predicted"/>
<sequence length="658" mass="76582">MNKNIQLLIEATPYPDESATSYLLRTAELNGHTSVYQLFGKEKFSFLNKLAPNYTFIDKQRFRYVLQTLNLNPDYINLAFDRDKSTSRAPRIYRNVIIDLSLFKSKSHSYCPQCLKEQPYFRKLWLLRPVYSCPIHSILLLDNCYRCGHAINLQSGSIVNCSNCSADLREAQQTHYSENLFIDWFIYILNQNSNELFKEFTSFWFALEKFSALDKPLSDECYLKTVYEYLVNTPNSIITMSNWINRRIQLAHPRIQLLSFYKEDKTVRFKENYLSNIEKNCISYLPNTQSKNIQLTLEESRLLLGIGRLKLTHLLASNFLKFVENTHDKQLLYSTDIELFLIGEKSLEIEKLPISISNKQNGLFTVEIKLAAEILNTNFDTIRKLAKSHWLNNGKKSTTPLQIPFHKLEKFHEKYVIASTLAKTLSVNPGNFVEKMISIGIKPISGPHIDKLPVNIFSKDSIKHITKDDIDQIKDYPTKTGRKSTNFKRKINYDFYTLKEAALLLKISPNQVATLTHLRILDRYNEFLIPIKIKCTSLDALKNILESEGYVSIQNASEKLNCRMNWFNQYWCKTGFLEIIDLIYWKLVKKSQLDEIIKLKEEYLTGAEASSLLGMRHSHITNLHTQGLIEAHYFGKTDKKIRLFKRADVFKLKSNVPQ</sequence>
<dbReference type="InterPro" id="IPR009492">
    <property type="entry name" value="TniQ"/>
</dbReference>
<gene>
    <name evidence="2" type="ORF">QE380_001451</name>
</gene>
<organism evidence="2 3">
    <name type="scientific">Acinetobacter baylyi</name>
    <dbReference type="NCBI Taxonomy" id="202950"/>
    <lineage>
        <taxon>Bacteria</taxon>
        <taxon>Pseudomonadati</taxon>
        <taxon>Pseudomonadota</taxon>
        <taxon>Gammaproteobacteria</taxon>
        <taxon>Moraxellales</taxon>
        <taxon>Moraxellaceae</taxon>
        <taxon>Acinetobacter</taxon>
    </lineage>
</organism>
<protein>
    <recommendedName>
        <fullName evidence="1">TniQ domain-containing protein</fullName>
    </recommendedName>
</protein>
<evidence type="ECO:0000259" key="1">
    <source>
        <dbReference type="Pfam" id="PF06527"/>
    </source>
</evidence>